<comment type="caution">
    <text evidence="1">The sequence shown here is derived from an EMBL/GenBank/DDBJ whole genome shotgun (WGS) entry which is preliminary data.</text>
</comment>
<reference evidence="1 2" key="1">
    <citation type="submission" date="2014-07" db="EMBL/GenBank/DDBJ databases">
        <title>Draft Genome Sequence of Gephyronic Acid Producer, Cystobacter violaceus Strain Cb vi76.</title>
        <authorList>
            <person name="Stevens D.C."/>
            <person name="Young J."/>
            <person name="Carmichael R."/>
            <person name="Tan J."/>
            <person name="Taylor R.E."/>
        </authorList>
    </citation>
    <scope>NUCLEOTIDE SEQUENCE [LARGE SCALE GENOMIC DNA]</scope>
    <source>
        <strain evidence="1 2">Cb vi76</strain>
    </source>
</reference>
<protein>
    <submittedName>
        <fullName evidence="1">Uncharacterized protein</fullName>
    </submittedName>
</protein>
<organism evidence="1 2">
    <name type="scientific">Archangium violaceum Cb vi76</name>
    <dbReference type="NCBI Taxonomy" id="1406225"/>
    <lineage>
        <taxon>Bacteria</taxon>
        <taxon>Pseudomonadati</taxon>
        <taxon>Myxococcota</taxon>
        <taxon>Myxococcia</taxon>
        <taxon>Myxococcales</taxon>
        <taxon>Cystobacterineae</taxon>
        <taxon>Archangiaceae</taxon>
        <taxon>Archangium</taxon>
    </lineage>
</organism>
<sequence length="83" mass="8844">MMQVRRAGEKLDDALNKLSDAKRLIYEAHVAMAVGQGADGGGTTQGLNIGEALATIHALRANLMRVYKEVGAELNALVNAPKR</sequence>
<dbReference type="AlphaFoldDB" id="A0A084SH02"/>
<evidence type="ECO:0000313" key="2">
    <source>
        <dbReference type="Proteomes" id="UP000028547"/>
    </source>
</evidence>
<evidence type="ECO:0000313" key="1">
    <source>
        <dbReference type="EMBL" id="KFA87737.1"/>
    </source>
</evidence>
<dbReference type="Proteomes" id="UP000028547">
    <property type="component" value="Unassembled WGS sequence"/>
</dbReference>
<dbReference type="EMBL" id="JPMI01000348">
    <property type="protein sequence ID" value="KFA87737.1"/>
    <property type="molecule type" value="Genomic_DNA"/>
</dbReference>
<name>A0A084SH02_9BACT</name>
<gene>
    <name evidence="1" type="ORF">Q664_45870</name>
</gene>
<proteinExistence type="predicted"/>
<accession>A0A084SH02</accession>